<dbReference type="SUPFAM" id="SSF54211">
    <property type="entry name" value="Ribosomal protein S5 domain 2-like"/>
    <property type="match status" value="2"/>
</dbReference>
<dbReference type="CDD" id="cd07914">
    <property type="entry name" value="IGPD"/>
    <property type="match status" value="1"/>
</dbReference>
<dbReference type="PROSITE" id="PS00954">
    <property type="entry name" value="IGP_DEHYDRATASE_1"/>
    <property type="match status" value="1"/>
</dbReference>
<keyword evidence="3 6" id="KW-0028">Amino-acid biosynthesis</keyword>
<dbReference type="STRING" id="867903.ThesuDRAFT_01962"/>
<comment type="pathway">
    <text evidence="1 6">Amino-acid biosynthesis; L-histidine biosynthesis; L-histidine from 5-phospho-alpha-D-ribose 1-diphosphate: step 6/9.</text>
</comment>
<organism evidence="8 9">
    <name type="scientific">Thermaerobacter subterraneus DSM 13965</name>
    <dbReference type="NCBI Taxonomy" id="867903"/>
    <lineage>
        <taxon>Bacteria</taxon>
        <taxon>Bacillati</taxon>
        <taxon>Bacillota</taxon>
        <taxon>Clostridia</taxon>
        <taxon>Eubacteriales</taxon>
        <taxon>Clostridiales Family XVII. Incertae Sedis</taxon>
        <taxon>Thermaerobacter</taxon>
    </lineage>
</organism>
<accession>K6PMV5</accession>
<dbReference type="PANTHER" id="PTHR23133:SF2">
    <property type="entry name" value="IMIDAZOLEGLYCEROL-PHOSPHATE DEHYDRATASE"/>
    <property type="match status" value="1"/>
</dbReference>
<comment type="caution">
    <text evidence="8">The sequence shown here is derived from an EMBL/GenBank/DDBJ whole genome shotgun (WGS) entry which is preliminary data.</text>
</comment>
<dbReference type="GO" id="GO:0004424">
    <property type="term" value="F:imidazoleglycerol-phosphate dehydratase activity"/>
    <property type="evidence" value="ECO:0007669"/>
    <property type="project" value="UniProtKB-UniRule"/>
</dbReference>
<dbReference type="HAMAP" id="MF_00076">
    <property type="entry name" value="HisB"/>
    <property type="match status" value="1"/>
</dbReference>
<keyword evidence="6" id="KW-0963">Cytoplasm</keyword>
<keyword evidence="9" id="KW-1185">Reference proteome</keyword>
<keyword evidence="4 6" id="KW-0368">Histidine biosynthesis</keyword>
<evidence type="ECO:0000256" key="3">
    <source>
        <dbReference type="ARBA" id="ARBA00022605"/>
    </source>
</evidence>
<evidence type="ECO:0000256" key="4">
    <source>
        <dbReference type="ARBA" id="ARBA00023102"/>
    </source>
</evidence>
<dbReference type="eggNOG" id="COG0131">
    <property type="taxonomic scope" value="Bacteria"/>
</dbReference>
<reference evidence="8" key="2">
    <citation type="submission" date="2012-10" db="EMBL/GenBank/DDBJ databases">
        <title>Improved high-quality draft of Thermaerobacter subterraneus C21, DSM 13965.</title>
        <authorList>
            <consortium name="DOE Joint Genome Institute"/>
            <person name="Eisen J."/>
            <person name="Huntemann M."/>
            <person name="Wei C.-L."/>
            <person name="Han J."/>
            <person name="Detter J.C."/>
            <person name="Han C."/>
            <person name="Tapia R."/>
            <person name="Chen A."/>
            <person name="Kyrpides N."/>
            <person name="Mavromatis K."/>
            <person name="Markowitz V."/>
            <person name="Szeto E."/>
            <person name="Ivanova N."/>
            <person name="Mikhailova N."/>
            <person name="Ovchinnikova G."/>
            <person name="Pagani I."/>
            <person name="Pati A."/>
            <person name="Goodwin L."/>
            <person name="Nordberg H.P."/>
            <person name="Cantor M.N."/>
            <person name="Hua S.X."/>
            <person name="Woyke T."/>
            <person name="Eisen J."/>
            <person name="Klenk H.-P."/>
        </authorList>
    </citation>
    <scope>NUCLEOTIDE SEQUENCE [LARGE SCALE GENOMIC DNA]</scope>
    <source>
        <strain evidence="8">DSM 13965</strain>
    </source>
</reference>
<dbReference type="UniPathway" id="UPA00031">
    <property type="reaction ID" value="UER00011"/>
</dbReference>
<dbReference type="EC" id="4.2.1.19" evidence="6"/>
<evidence type="ECO:0000256" key="7">
    <source>
        <dbReference type="SAM" id="MobiDB-lite"/>
    </source>
</evidence>
<dbReference type="InterPro" id="IPR020565">
    <property type="entry name" value="ImidazoleglycerP_deHydtase_CS"/>
</dbReference>
<evidence type="ECO:0000256" key="6">
    <source>
        <dbReference type="HAMAP-Rule" id="MF_00076"/>
    </source>
</evidence>
<dbReference type="InterPro" id="IPR020568">
    <property type="entry name" value="Ribosomal_Su5_D2-typ_SF"/>
</dbReference>
<keyword evidence="5 6" id="KW-0456">Lyase</keyword>
<comment type="subcellular location">
    <subcellularLocation>
        <location evidence="6">Cytoplasm</location>
    </subcellularLocation>
</comment>
<feature type="region of interest" description="Disordered" evidence="7">
    <location>
        <begin position="1"/>
        <end position="50"/>
    </location>
</feature>
<sequence length="239" mass="25330">MTGMERPGMERPEAQRLLPGRAEEAGPGGAGAAAAEASPAGAGGRRALVERSTRETAIRCRIDLDGTDPRPAARIETGIPFFDHLLTAWSVHGGFGLDLQARGDLEVEGHHTVEDTGICLGRALRQAAAGYGAVARFGAAYVPMDEALARVVVDASGRPYLVWAVEVPPRSFGAFHTELAEEFWRAVAVEARLTLHVDLLRVRNAHHGLEAIWKAAGRALAQALAPRPGGPLSTKGVLE</sequence>
<dbReference type="RefSeq" id="WP_006904238.1">
    <property type="nucleotide sequence ID" value="NZ_JH976535.1"/>
</dbReference>
<evidence type="ECO:0000313" key="8">
    <source>
        <dbReference type="EMBL" id="EKP94232.1"/>
    </source>
</evidence>
<dbReference type="HOGENOM" id="CLU_044308_3_0_9"/>
<dbReference type="InterPro" id="IPR000807">
    <property type="entry name" value="ImidazoleglycerolP_deHydtase"/>
</dbReference>
<dbReference type="Pfam" id="PF00475">
    <property type="entry name" value="IGPD"/>
    <property type="match status" value="1"/>
</dbReference>
<dbReference type="Gene3D" id="3.30.230.40">
    <property type="entry name" value="Imidazole glycerol phosphate dehydratase, domain 1"/>
    <property type="match status" value="2"/>
</dbReference>
<dbReference type="EMBL" id="AENY02000003">
    <property type="protein sequence ID" value="EKP94232.1"/>
    <property type="molecule type" value="Genomic_DNA"/>
</dbReference>
<name>K6PMV5_9FIRM</name>
<evidence type="ECO:0000313" key="9">
    <source>
        <dbReference type="Proteomes" id="UP000005710"/>
    </source>
</evidence>
<dbReference type="AlphaFoldDB" id="K6PMV5"/>
<comment type="catalytic activity">
    <reaction evidence="6">
        <text>D-erythro-1-(imidazol-4-yl)glycerol 3-phosphate = 3-(imidazol-4-yl)-2-oxopropyl phosphate + H2O</text>
        <dbReference type="Rhea" id="RHEA:11040"/>
        <dbReference type="ChEBI" id="CHEBI:15377"/>
        <dbReference type="ChEBI" id="CHEBI:57766"/>
        <dbReference type="ChEBI" id="CHEBI:58278"/>
        <dbReference type="EC" id="4.2.1.19"/>
    </reaction>
</comment>
<evidence type="ECO:0000256" key="2">
    <source>
        <dbReference type="ARBA" id="ARBA00016664"/>
    </source>
</evidence>
<dbReference type="GO" id="GO:0005737">
    <property type="term" value="C:cytoplasm"/>
    <property type="evidence" value="ECO:0007669"/>
    <property type="project" value="UniProtKB-SubCell"/>
</dbReference>
<dbReference type="PANTHER" id="PTHR23133">
    <property type="entry name" value="IMIDAZOLEGLYCEROL-PHOSPHATE DEHYDRATASE HIS7"/>
    <property type="match status" value="1"/>
</dbReference>
<gene>
    <name evidence="6" type="primary">hisB</name>
    <name evidence="8" type="ORF">ThesuDRAFT_01962</name>
</gene>
<proteinExistence type="inferred from homology"/>
<dbReference type="InterPro" id="IPR038494">
    <property type="entry name" value="IGPD_sf"/>
</dbReference>
<dbReference type="GO" id="GO:0000105">
    <property type="term" value="P:L-histidine biosynthetic process"/>
    <property type="evidence" value="ECO:0007669"/>
    <property type="project" value="UniProtKB-UniRule"/>
</dbReference>
<dbReference type="FunFam" id="3.30.230.40:FF:000001">
    <property type="entry name" value="Imidazoleglycerol-phosphate dehydratase HisB"/>
    <property type="match status" value="1"/>
</dbReference>
<evidence type="ECO:0000256" key="5">
    <source>
        <dbReference type="ARBA" id="ARBA00023239"/>
    </source>
</evidence>
<comment type="similarity">
    <text evidence="6">Belongs to the imidazoleglycerol-phosphate dehydratase family.</text>
</comment>
<reference evidence="8" key="1">
    <citation type="submission" date="2010-10" db="EMBL/GenBank/DDBJ databases">
        <authorList>
            <consortium name="US DOE Joint Genome Institute (JGI-PGF)"/>
            <person name="Lucas S."/>
            <person name="Copeland A."/>
            <person name="Lapidus A."/>
            <person name="Bruce D."/>
            <person name="Goodwin L."/>
            <person name="Pitluck S."/>
            <person name="Kyrpides N."/>
            <person name="Mavromatis K."/>
            <person name="Detter J.C."/>
            <person name="Han C."/>
            <person name="Land M."/>
            <person name="Hauser L."/>
            <person name="Markowitz V."/>
            <person name="Cheng J.-F."/>
            <person name="Hugenholtz P."/>
            <person name="Woyke T."/>
            <person name="Wu D."/>
            <person name="Pukall R."/>
            <person name="Wahrenburg C."/>
            <person name="Brambilla E."/>
            <person name="Klenk H.-P."/>
            <person name="Eisen J.A."/>
        </authorList>
    </citation>
    <scope>NUCLEOTIDE SEQUENCE [LARGE SCALE GENOMIC DNA]</scope>
    <source>
        <strain evidence="8">DSM 13965</strain>
    </source>
</reference>
<dbReference type="Proteomes" id="UP000005710">
    <property type="component" value="Unassembled WGS sequence"/>
</dbReference>
<evidence type="ECO:0000256" key="1">
    <source>
        <dbReference type="ARBA" id="ARBA00005047"/>
    </source>
</evidence>
<dbReference type="FunFam" id="3.30.230.40:FF:000003">
    <property type="entry name" value="Imidazoleglycerol-phosphate dehydratase HisB"/>
    <property type="match status" value="1"/>
</dbReference>
<protein>
    <recommendedName>
        <fullName evidence="2 6">Imidazoleglycerol-phosphate dehydratase</fullName>
        <shortName evidence="6">IGPD</shortName>
        <ecNumber evidence="6">4.2.1.19</ecNumber>
    </recommendedName>
</protein>